<proteinExistence type="predicted"/>
<dbReference type="AlphaFoldDB" id="A0A0A9FYY1"/>
<sequence length="18" mass="2077">MDGTIKPQNSPDYLSWKP</sequence>
<organism evidence="1">
    <name type="scientific">Arundo donax</name>
    <name type="common">Giant reed</name>
    <name type="synonym">Donax arundinaceus</name>
    <dbReference type="NCBI Taxonomy" id="35708"/>
    <lineage>
        <taxon>Eukaryota</taxon>
        <taxon>Viridiplantae</taxon>
        <taxon>Streptophyta</taxon>
        <taxon>Embryophyta</taxon>
        <taxon>Tracheophyta</taxon>
        <taxon>Spermatophyta</taxon>
        <taxon>Magnoliopsida</taxon>
        <taxon>Liliopsida</taxon>
        <taxon>Poales</taxon>
        <taxon>Poaceae</taxon>
        <taxon>PACMAD clade</taxon>
        <taxon>Arundinoideae</taxon>
        <taxon>Arundineae</taxon>
        <taxon>Arundo</taxon>
    </lineage>
</organism>
<reference evidence="1" key="1">
    <citation type="submission" date="2014-09" db="EMBL/GenBank/DDBJ databases">
        <authorList>
            <person name="Magalhaes I.L.F."/>
            <person name="Oliveira U."/>
            <person name="Santos F.R."/>
            <person name="Vidigal T.H.D.A."/>
            <person name="Brescovit A.D."/>
            <person name="Santos A.J."/>
        </authorList>
    </citation>
    <scope>NUCLEOTIDE SEQUENCE</scope>
    <source>
        <tissue evidence="1">Shoot tissue taken approximately 20 cm above the soil surface</tissue>
    </source>
</reference>
<dbReference type="EMBL" id="GBRH01182390">
    <property type="protein sequence ID" value="JAE15506.1"/>
    <property type="molecule type" value="Transcribed_RNA"/>
</dbReference>
<evidence type="ECO:0000313" key="1">
    <source>
        <dbReference type="EMBL" id="JAE15506.1"/>
    </source>
</evidence>
<reference evidence="1" key="2">
    <citation type="journal article" date="2015" name="Data Brief">
        <title>Shoot transcriptome of the giant reed, Arundo donax.</title>
        <authorList>
            <person name="Barrero R.A."/>
            <person name="Guerrero F.D."/>
            <person name="Moolhuijzen P."/>
            <person name="Goolsby J.A."/>
            <person name="Tidwell J."/>
            <person name="Bellgard S.E."/>
            <person name="Bellgard M.I."/>
        </authorList>
    </citation>
    <scope>NUCLEOTIDE SEQUENCE</scope>
    <source>
        <tissue evidence="1">Shoot tissue taken approximately 20 cm above the soil surface</tissue>
    </source>
</reference>
<protein>
    <submittedName>
        <fullName evidence="1">Uncharacterized protein</fullName>
    </submittedName>
</protein>
<name>A0A0A9FYY1_ARUDO</name>
<accession>A0A0A9FYY1</accession>